<dbReference type="AlphaFoldDB" id="A0AA38NVN1"/>
<reference evidence="2" key="1">
    <citation type="submission" date="2022-08" db="EMBL/GenBank/DDBJ databases">
        <authorList>
            <consortium name="DOE Joint Genome Institute"/>
            <person name="Min B."/>
            <person name="Riley R."/>
            <person name="Sierra-Patev S."/>
            <person name="Naranjo-Ortiz M."/>
            <person name="Looney B."/>
            <person name="Konkel Z."/>
            <person name="Slot J.C."/>
            <person name="Sakamoto Y."/>
            <person name="Steenwyk J.L."/>
            <person name="Rokas A."/>
            <person name="Carro J."/>
            <person name="Camarero S."/>
            <person name="Ferreira P."/>
            <person name="Molpeceres G."/>
            <person name="Ruiz-Duenas F.J."/>
            <person name="Serrano A."/>
            <person name="Henrissat B."/>
            <person name="Drula E."/>
            <person name="Hughes K.W."/>
            <person name="Mata J.L."/>
            <person name="Ishikawa N.K."/>
            <person name="Vargas-Isla R."/>
            <person name="Ushijima S."/>
            <person name="Smith C.A."/>
            <person name="Ahrendt S."/>
            <person name="Andreopoulos W."/>
            <person name="He G."/>
            <person name="Labutti K."/>
            <person name="Lipzen A."/>
            <person name="Ng V."/>
            <person name="Sandor L."/>
            <person name="Barry K."/>
            <person name="Martinez A.T."/>
            <person name="Xiao Y."/>
            <person name="Gibbons J.G."/>
            <person name="Terashima K."/>
            <person name="Hibbett D.S."/>
            <person name="Grigoriev I.V."/>
        </authorList>
    </citation>
    <scope>NUCLEOTIDE SEQUENCE</scope>
    <source>
        <strain evidence="2">TFB9207</strain>
    </source>
</reference>
<proteinExistence type="predicted"/>
<name>A0AA38NVN1_9AGAR</name>
<keyword evidence="1" id="KW-0732">Signal</keyword>
<sequence>MSILFTSFISIVLIATIYPDSALMESLSWNNEQGKDSAYCPPAPCTLEWACDNELEEASHYGYHLPQPRAAAPFLQPLAWHLF</sequence>
<dbReference type="Proteomes" id="UP001163846">
    <property type="component" value="Unassembled WGS sequence"/>
</dbReference>
<keyword evidence="3" id="KW-1185">Reference proteome</keyword>
<protein>
    <submittedName>
        <fullName evidence="2">Uncharacterized protein</fullName>
    </submittedName>
</protein>
<evidence type="ECO:0000313" key="3">
    <source>
        <dbReference type="Proteomes" id="UP001163846"/>
    </source>
</evidence>
<feature type="signal peptide" evidence="1">
    <location>
        <begin position="1"/>
        <end position="24"/>
    </location>
</feature>
<organism evidence="2 3">
    <name type="scientific">Lentinula raphanica</name>
    <dbReference type="NCBI Taxonomy" id="153919"/>
    <lineage>
        <taxon>Eukaryota</taxon>
        <taxon>Fungi</taxon>
        <taxon>Dikarya</taxon>
        <taxon>Basidiomycota</taxon>
        <taxon>Agaricomycotina</taxon>
        <taxon>Agaricomycetes</taxon>
        <taxon>Agaricomycetidae</taxon>
        <taxon>Agaricales</taxon>
        <taxon>Marasmiineae</taxon>
        <taxon>Omphalotaceae</taxon>
        <taxon>Lentinula</taxon>
    </lineage>
</organism>
<evidence type="ECO:0000256" key="1">
    <source>
        <dbReference type="SAM" id="SignalP"/>
    </source>
</evidence>
<accession>A0AA38NVN1</accession>
<gene>
    <name evidence="2" type="ORF">F5878DRAFT_667516</name>
</gene>
<evidence type="ECO:0000313" key="2">
    <source>
        <dbReference type="EMBL" id="KAJ3831470.1"/>
    </source>
</evidence>
<comment type="caution">
    <text evidence="2">The sequence shown here is derived from an EMBL/GenBank/DDBJ whole genome shotgun (WGS) entry which is preliminary data.</text>
</comment>
<feature type="chain" id="PRO_5041369774" evidence="1">
    <location>
        <begin position="25"/>
        <end position="83"/>
    </location>
</feature>
<dbReference type="EMBL" id="MU807441">
    <property type="protein sequence ID" value="KAJ3831470.1"/>
    <property type="molecule type" value="Genomic_DNA"/>
</dbReference>